<dbReference type="AlphaFoldDB" id="A0A9R0INS2"/>
<dbReference type="RefSeq" id="XP_021852697.2">
    <property type="nucleotide sequence ID" value="XM_021997005.2"/>
</dbReference>
<evidence type="ECO:0000256" key="2">
    <source>
        <dbReference type="ARBA" id="ARBA00022771"/>
    </source>
</evidence>
<accession>A0A9R0INS2</accession>
<gene>
    <name evidence="7" type="primary">LOC110792196</name>
</gene>
<dbReference type="KEGG" id="soe:110792196"/>
<evidence type="ECO:0000259" key="5">
    <source>
        <dbReference type="PROSITE" id="PS51999"/>
    </source>
</evidence>
<sequence length="147" mass="16815">MAPWNEVKCGCGFPVAKRTAWAHENPGRKFIACKFYNPETGQRGCNKFDWLDEDIVEWQRDVTNVLVAEKHRLSTDLAILRNRFACIEQEKIRLVEEVDRLRKNKGMMMGVLGSEKDGLGQNQLMGMICVCEIVSVLFSFTVIKLFG</sequence>
<evidence type="ECO:0000256" key="4">
    <source>
        <dbReference type="PROSITE-ProRule" id="PRU01343"/>
    </source>
</evidence>
<evidence type="ECO:0000313" key="7">
    <source>
        <dbReference type="RefSeq" id="XP_021852697.2"/>
    </source>
</evidence>
<proteinExistence type="predicted"/>
<dbReference type="PROSITE" id="PS51999">
    <property type="entry name" value="ZF_GRF"/>
    <property type="match status" value="1"/>
</dbReference>
<dbReference type="GO" id="GO:0008270">
    <property type="term" value="F:zinc ion binding"/>
    <property type="evidence" value="ECO:0007669"/>
    <property type="project" value="UniProtKB-KW"/>
</dbReference>
<evidence type="ECO:0000313" key="6">
    <source>
        <dbReference type="Proteomes" id="UP000813463"/>
    </source>
</evidence>
<keyword evidence="2 4" id="KW-0863">Zinc-finger</keyword>
<name>A0A9R0INS2_SPIOL</name>
<feature type="domain" description="GRF-type" evidence="5">
    <location>
        <begin position="9"/>
        <end position="54"/>
    </location>
</feature>
<evidence type="ECO:0000256" key="1">
    <source>
        <dbReference type="ARBA" id="ARBA00022723"/>
    </source>
</evidence>
<keyword evidence="6" id="KW-1185">Reference proteome</keyword>
<reference evidence="6" key="1">
    <citation type="journal article" date="2021" name="Nat. Commun.">
        <title>Genomic analyses provide insights into spinach domestication and the genetic basis of agronomic traits.</title>
        <authorList>
            <person name="Cai X."/>
            <person name="Sun X."/>
            <person name="Xu C."/>
            <person name="Sun H."/>
            <person name="Wang X."/>
            <person name="Ge C."/>
            <person name="Zhang Z."/>
            <person name="Wang Q."/>
            <person name="Fei Z."/>
            <person name="Jiao C."/>
            <person name="Wang Q."/>
        </authorList>
    </citation>
    <scope>NUCLEOTIDE SEQUENCE [LARGE SCALE GENOMIC DNA]</scope>
    <source>
        <strain evidence="6">cv. Varoflay</strain>
    </source>
</reference>
<keyword evidence="3" id="KW-0862">Zinc</keyword>
<keyword evidence="1" id="KW-0479">Metal-binding</keyword>
<reference evidence="7" key="2">
    <citation type="submission" date="2025-08" db="UniProtKB">
        <authorList>
            <consortium name="RefSeq"/>
        </authorList>
    </citation>
    <scope>IDENTIFICATION</scope>
    <source>
        <tissue evidence="7">Leaf</tissue>
    </source>
</reference>
<dbReference type="InterPro" id="IPR010666">
    <property type="entry name" value="Znf_GRF"/>
</dbReference>
<dbReference type="Proteomes" id="UP000813463">
    <property type="component" value="Chromosome 5"/>
</dbReference>
<organism evidence="6 7">
    <name type="scientific">Spinacia oleracea</name>
    <name type="common">Spinach</name>
    <dbReference type="NCBI Taxonomy" id="3562"/>
    <lineage>
        <taxon>Eukaryota</taxon>
        <taxon>Viridiplantae</taxon>
        <taxon>Streptophyta</taxon>
        <taxon>Embryophyta</taxon>
        <taxon>Tracheophyta</taxon>
        <taxon>Spermatophyta</taxon>
        <taxon>Magnoliopsida</taxon>
        <taxon>eudicotyledons</taxon>
        <taxon>Gunneridae</taxon>
        <taxon>Pentapetalae</taxon>
        <taxon>Caryophyllales</taxon>
        <taxon>Chenopodiaceae</taxon>
        <taxon>Chenopodioideae</taxon>
        <taxon>Anserineae</taxon>
        <taxon>Spinacia</taxon>
    </lineage>
</organism>
<evidence type="ECO:0000256" key="3">
    <source>
        <dbReference type="ARBA" id="ARBA00022833"/>
    </source>
</evidence>
<protein>
    <recommendedName>
        <fullName evidence="5">GRF-type domain-containing protein</fullName>
    </recommendedName>
</protein>
<dbReference type="GeneID" id="110792196"/>
<dbReference type="PANTHER" id="PTHR33248">
    <property type="entry name" value="ZINC ION-BINDING PROTEIN"/>
    <property type="match status" value="1"/>
</dbReference>